<accession>A0A060S9M0</accession>
<proteinExistence type="predicted"/>
<sequence>MSSILNIYGFFALAAGVRRPTPRPPSGSVYHCYYTTAIQTASGTTIPAEIRVYSPPSDIPLRDDTVIFLVGKLQLRVDLPALIDALHLYPVPGDVSDESYQDHVPDMPFPFIYGIGTVHAKHETLADGKSRGFAVGLSERVRDVQSSSSLLCILDASPRWANVPAPSPQSLIYFLGTATSVRDDGLLAISLSSLLFNLSPSQSPAPETPVKRRKFNAFATLAPSPSSGTPSSASEPSPVHPPPLSAGASSPGPLNTTTSISPSLPSDSTIFPITPLQEPSSPLTPPPADMTGPSLPLTPTPTVSSAKARGKRKMAVP</sequence>
<dbReference type="OMA" id="ASPRWAN"/>
<dbReference type="HOGENOM" id="CLU_069878_0_0_1"/>
<feature type="compositionally biased region" description="Basic residues" evidence="1">
    <location>
        <begin position="308"/>
        <end position="317"/>
    </location>
</feature>
<comment type="caution">
    <text evidence="2">The sequence shown here is derived from an EMBL/GenBank/DDBJ whole genome shotgun (WGS) entry which is preliminary data.</text>
</comment>
<name>A0A060S9M0_PYCCI</name>
<dbReference type="OrthoDB" id="2801586at2759"/>
<dbReference type="Proteomes" id="UP000029665">
    <property type="component" value="Unassembled WGS sequence"/>
</dbReference>
<evidence type="ECO:0000313" key="3">
    <source>
        <dbReference type="Proteomes" id="UP000029665"/>
    </source>
</evidence>
<dbReference type="AlphaFoldDB" id="A0A060S9M0"/>
<dbReference type="EMBL" id="CCBP010000098">
    <property type="protein sequence ID" value="CDO71192.1"/>
    <property type="molecule type" value="Genomic_DNA"/>
</dbReference>
<feature type="compositionally biased region" description="Low complexity" evidence="1">
    <location>
        <begin position="223"/>
        <end position="237"/>
    </location>
</feature>
<feature type="compositionally biased region" description="Low complexity" evidence="1">
    <location>
        <begin position="291"/>
        <end position="305"/>
    </location>
</feature>
<evidence type="ECO:0000256" key="1">
    <source>
        <dbReference type="SAM" id="MobiDB-lite"/>
    </source>
</evidence>
<gene>
    <name evidence="2" type="ORF">BN946_scf184845.g62</name>
</gene>
<reference evidence="2" key="1">
    <citation type="submission" date="2014-01" db="EMBL/GenBank/DDBJ databases">
        <title>The genome of the white-rot fungus Pycnoporus cinnabarinus: a basidiomycete model with a versatile arsenal for lignocellulosic biomass breakdown.</title>
        <authorList>
            <person name="Levasseur A."/>
            <person name="Lomascolo A."/>
            <person name="Ruiz-Duenas F.J."/>
            <person name="Uzan E."/>
            <person name="Piumi F."/>
            <person name="Kues U."/>
            <person name="Ram A.F.J."/>
            <person name="Murat C."/>
            <person name="Haon M."/>
            <person name="Benoit I."/>
            <person name="Arfi Y."/>
            <person name="Chevret D."/>
            <person name="Drula E."/>
            <person name="Kwon M.J."/>
            <person name="Gouret P."/>
            <person name="Lesage-Meessen L."/>
            <person name="Lombard V."/>
            <person name="Mariette J."/>
            <person name="Noirot C."/>
            <person name="Park J."/>
            <person name="Patyshakuliyeva A."/>
            <person name="Wieneger R.A.B."/>
            <person name="Wosten H.A.B."/>
            <person name="Martin F."/>
            <person name="Coutinho P.M."/>
            <person name="de Vries R."/>
            <person name="Martinez A.T."/>
            <person name="Klopp C."/>
            <person name="Pontarotti P."/>
            <person name="Henrissat B."/>
            <person name="Record E."/>
        </authorList>
    </citation>
    <scope>NUCLEOTIDE SEQUENCE [LARGE SCALE GENOMIC DNA]</scope>
    <source>
        <strain evidence="2">BRFM137</strain>
    </source>
</reference>
<organism evidence="2 3">
    <name type="scientific">Pycnoporus cinnabarinus</name>
    <name type="common">Cinnabar-red polypore</name>
    <name type="synonym">Trametes cinnabarina</name>
    <dbReference type="NCBI Taxonomy" id="5643"/>
    <lineage>
        <taxon>Eukaryota</taxon>
        <taxon>Fungi</taxon>
        <taxon>Dikarya</taxon>
        <taxon>Basidiomycota</taxon>
        <taxon>Agaricomycotina</taxon>
        <taxon>Agaricomycetes</taxon>
        <taxon>Polyporales</taxon>
        <taxon>Polyporaceae</taxon>
        <taxon>Trametes</taxon>
    </lineage>
</organism>
<feature type="compositionally biased region" description="Low complexity" evidence="1">
    <location>
        <begin position="245"/>
        <end position="254"/>
    </location>
</feature>
<protein>
    <submittedName>
        <fullName evidence="2">Uncharacterized protein</fullName>
    </submittedName>
</protein>
<evidence type="ECO:0000313" key="2">
    <source>
        <dbReference type="EMBL" id="CDO71192.1"/>
    </source>
</evidence>
<feature type="region of interest" description="Disordered" evidence="1">
    <location>
        <begin position="220"/>
        <end position="317"/>
    </location>
</feature>
<keyword evidence="3" id="KW-1185">Reference proteome</keyword>
<feature type="compositionally biased region" description="Polar residues" evidence="1">
    <location>
        <begin position="255"/>
        <end position="281"/>
    </location>
</feature>